<dbReference type="SMART" id="SM00220">
    <property type="entry name" value="S_TKc"/>
    <property type="match status" value="1"/>
</dbReference>
<evidence type="ECO:0000256" key="1">
    <source>
        <dbReference type="ARBA" id="ARBA00004370"/>
    </source>
</evidence>
<keyword evidence="7 12" id="KW-0547">Nucleotide-binding</keyword>
<keyword evidence="17" id="KW-1185">Reference proteome</keyword>
<dbReference type="InterPro" id="IPR001611">
    <property type="entry name" value="Leu-rich_rpt"/>
</dbReference>
<reference evidence="15" key="3">
    <citation type="submission" date="2018-07" db="EMBL/GenBank/DDBJ databases">
        <title>WGS assembly of Glycine max.</title>
        <authorList>
            <person name="Schmutz J."/>
            <person name="Cannon S."/>
            <person name="Schlueter J."/>
            <person name="Ma J."/>
            <person name="Mitros T."/>
            <person name="Nelson W."/>
            <person name="Hyten D."/>
            <person name="Song Q."/>
            <person name="Thelen J."/>
            <person name="Cheng J."/>
            <person name="Xu D."/>
            <person name="Hellsten U."/>
            <person name="May G."/>
            <person name="Yu Y."/>
            <person name="Sakurai T."/>
            <person name="Umezawa T."/>
            <person name="Bhattacharyya M."/>
            <person name="Sandhu D."/>
            <person name="Valliyodan B."/>
            <person name="Lindquist E."/>
            <person name="Peto M."/>
            <person name="Grant D."/>
            <person name="Shu S."/>
            <person name="Goodstein D."/>
            <person name="Barry K."/>
            <person name="Futrell-Griggs M."/>
            <person name="Abernathy B."/>
            <person name="Du J."/>
            <person name="Tian Z."/>
            <person name="Zhu L."/>
            <person name="Gill N."/>
            <person name="Joshi T."/>
            <person name="Libault M."/>
            <person name="Sethuraman A."/>
            <person name="Zhang X."/>
            <person name="Shinozaki K."/>
            <person name="Nguyen H."/>
            <person name="Wing R."/>
            <person name="Cregan P."/>
            <person name="Specht J."/>
            <person name="Grimwood J."/>
            <person name="Rokhsar D."/>
            <person name="Stacey G."/>
            <person name="Shoemaker R."/>
            <person name="Jackson S."/>
        </authorList>
    </citation>
    <scope>NUCLEOTIDE SEQUENCE</scope>
    <source>
        <tissue evidence="15">Callus</tissue>
    </source>
</reference>
<reference evidence="16" key="2">
    <citation type="submission" date="2018-02" db="UniProtKB">
        <authorList>
            <consortium name="EnsemblPlants"/>
        </authorList>
    </citation>
    <scope>IDENTIFICATION</scope>
    <source>
        <strain evidence="16">Williams 82</strain>
    </source>
</reference>
<evidence type="ECO:0000256" key="3">
    <source>
        <dbReference type="ARBA" id="ARBA00022614"/>
    </source>
</evidence>
<evidence type="ECO:0000256" key="11">
    <source>
        <dbReference type="ARBA" id="ARBA00023136"/>
    </source>
</evidence>
<comment type="similarity">
    <text evidence="13">Belongs to the protein kinase superfamily.</text>
</comment>
<dbReference type="InterPro" id="IPR000719">
    <property type="entry name" value="Prot_kinase_dom"/>
</dbReference>
<dbReference type="InterPro" id="IPR032675">
    <property type="entry name" value="LRR_dom_sf"/>
</dbReference>
<dbReference type="Pfam" id="PF07714">
    <property type="entry name" value="PK_Tyr_Ser-Thr"/>
    <property type="match status" value="1"/>
</dbReference>
<dbReference type="SMR" id="A0A0R0IZ08"/>
<dbReference type="EnsemblPlants" id="KRH44239">
    <property type="protein sequence ID" value="KRH44239"/>
    <property type="gene ID" value="GLYMA_08G198600"/>
</dbReference>
<dbReference type="GO" id="GO:0016020">
    <property type="term" value="C:membrane"/>
    <property type="evidence" value="ECO:0007669"/>
    <property type="project" value="UniProtKB-SubCell"/>
</dbReference>
<keyword evidence="4" id="KW-0808">Transferase</keyword>
<dbReference type="PROSITE" id="PS00107">
    <property type="entry name" value="PROTEIN_KINASE_ATP"/>
    <property type="match status" value="1"/>
</dbReference>
<protein>
    <recommendedName>
        <fullName evidence="14">Protein kinase domain-containing protein</fullName>
    </recommendedName>
</protein>
<evidence type="ECO:0000256" key="10">
    <source>
        <dbReference type="ARBA" id="ARBA00022989"/>
    </source>
</evidence>
<dbReference type="Gene3D" id="1.10.510.10">
    <property type="entry name" value="Transferase(Phosphotransferase) domain 1"/>
    <property type="match status" value="2"/>
</dbReference>
<evidence type="ECO:0000256" key="6">
    <source>
        <dbReference type="ARBA" id="ARBA00022737"/>
    </source>
</evidence>
<keyword evidence="2 13" id="KW-0723">Serine/threonine-protein kinase</keyword>
<keyword evidence="8" id="KW-0418">Kinase</keyword>
<evidence type="ECO:0000256" key="4">
    <source>
        <dbReference type="ARBA" id="ARBA00022679"/>
    </source>
</evidence>
<dbReference type="Gramene" id="KRH44239">
    <property type="protein sequence ID" value="KRH44239"/>
    <property type="gene ID" value="GLYMA_08G198600"/>
</dbReference>
<dbReference type="Gene3D" id="3.80.10.10">
    <property type="entry name" value="Ribonuclease Inhibitor"/>
    <property type="match status" value="1"/>
</dbReference>
<evidence type="ECO:0000256" key="5">
    <source>
        <dbReference type="ARBA" id="ARBA00022692"/>
    </source>
</evidence>
<dbReference type="Pfam" id="PF00560">
    <property type="entry name" value="LRR_1"/>
    <property type="match status" value="2"/>
</dbReference>
<evidence type="ECO:0000259" key="14">
    <source>
        <dbReference type="PROSITE" id="PS50011"/>
    </source>
</evidence>
<gene>
    <name evidence="15" type="ORF">GLYMA_08G198600</name>
</gene>
<dbReference type="PANTHER" id="PTHR45631:SF212">
    <property type="entry name" value="PROTEIN KINASE DOMAIN-CONTAINING PROTEIN"/>
    <property type="match status" value="1"/>
</dbReference>
<dbReference type="AlphaFoldDB" id="A0A0R0IZ08"/>
<dbReference type="SUPFAM" id="SSF56112">
    <property type="entry name" value="Protein kinase-like (PK-like)"/>
    <property type="match status" value="1"/>
</dbReference>
<dbReference type="EMBL" id="CM000841">
    <property type="protein sequence ID" value="KRH44239.1"/>
    <property type="molecule type" value="Genomic_DNA"/>
</dbReference>
<keyword evidence="3" id="KW-0433">Leucine-rich repeat</keyword>
<sequence>MQIKSTYGIKQKWQGDPCSPKDLHMEGYNGHNQPRITSLYVGLPQIKPCINNSSIIYIHLSTSFNLICDQSNFQEPVLWDLSNNSLTGSIPDSLSELKSLRILNIGGNKLSGSIPATLSERTRNGSLLILRRRLQDFFIHKLSCFNKIVSVDSKKQEFSYSEVQSITNNFERIVGKGGFGTVYYGCIGETQVAVKMLSPSTQGYQQFLTEELKMNRNIDSDLQAKILTRVHHRCLTPLIGYCNEGTGTALIYEYMTNGDLAEQLSGESQTLIGWEQRLQIALDSAVGLEYLHNGCKPPIVHRDVKTRNILLNENRHEIITGRAAIMKTHEKTHIIKWVGSMLLADDGEIDGVVDTRLQGEYDSEAARKVVDVAMACVAPSSVNRPTMNQVVIELKQCLCKAKTENTSTGSIELVSVGAISGVSSLAR</sequence>
<keyword evidence="11" id="KW-0472">Membrane</keyword>
<dbReference type="InterPro" id="IPR017441">
    <property type="entry name" value="Protein_kinase_ATP_BS"/>
</dbReference>
<evidence type="ECO:0000256" key="7">
    <source>
        <dbReference type="ARBA" id="ARBA00022741"/>
    </source>
</evidence>
<evidence type="ECO:0000313" key="16">
    <source>
        <dbReference type="EnsemblPlants" id="KRH44239"/>
    </source>
</evidence>
<dbReference type="GO" id="GO:0004674">
    <property type="term" value="F:protein serine/threonine kinase activity"/>
    <property type="evidence" value="ECO:0007669"/>
    <property type="project" value="UniProtKB-KW"/>
</dbReference>
<dbReference type="InterPro" id="IPR008271">
    <property type="entry name" value="Ser/Thr_kinase_AS"/>
</dbReference>
<dbReference type="InterPro" id="IPR001245">
    <property type="entry name" value="Ser-Thr/Tyr_kinase_cat_dom"/>
</dbReference>
<evidence type="ECO:0000313" key="17">
    <source>
        <dbReference type="Proteomes" id="UP000008827"/>
    </source>
</evidence>
<evidence type="ECO:0000256" key="8">
    <source>
        <dbReference type="ARBA" id="ARBA00022777"/>
    </source>
</evidence>
<dbReference type="Proteomes" id="UP000008827">
    <property type="component" value="Chromosome 8"/>
</dbReference>
<dbReference type="GO" id="GO:0005524">
    <property type="term" value="F:ATP binding"/>
    <property type="evidence" value="ECO:0007669"/>
    <property type="project" value="UniProtKB-UniRule"/>
</dbReference>
<dbReference type="InterPro" id="IPR011009">
    <property type="entry name" value="Kinase-like_dom_sf"/>
</dbReference>
<proteinExistence type="inferred from homology"/>
<evidence type="ECO:0000256" key="13">
    <source>
        <dbReference type="RuleBase" id="RU000304"/>
    </source>
</evidence>
<feature type="domain" description="Protein kinase" evidence="14">
    <location>
        <begin position="168"/>
        <end position="427"/>
    </location>
</feature>
<keyword evidence="5" id="KW-0812">Transmembrane</keyword>
<keyword evidence="6" id="KW-0677">Repeat</keyword>
<keyword evidence="9 12" id="KW-0067">ATP-binding</keyword>
<dbReference type="PROSITE" id="PS00108">
    <property type="entry name" value="PROTEIN_KINASE_ST"/>
    <property type="match status" value="1"/>
</dbReference>
<evidence type="ECO:0000256" key="9">
    <source>
        <dbReference type="ARBA" id="ARBA00022840"/>
    </source>
</evidence>
<evidence type="ECO:0000256" key="12">
    <source>
        <dbReference type="PROSITE-ProRule" id="PRU10141"/>
    </source>
</evidence>
<evidence type="ECO:0000256" key="2">
    <source>
        <dbReference type="ARBA" id="ARBA00022527"/>
    </source>
</evidence>
<dbReference type="SUPFAM" id="SSF52058">
    <property type="entry name" value="L domain-like"/>
    <property type="match status" value="1"/>
</dbReference>
<dbReference type="PROSITE" id="PS50011">
    <property type="entry name" value="PROTEIN_KINASE_DOM"/>
    <property type="match status" value="1"/>
</dbReference>
<dbReference type="OMA" id="AAIMKTH"/>
<feature type="binding site" evidence="12">
    <location>
        <position position="195"/>
    </location>
    <ligand>
        <name>ATP</name>
        <dbReference type="ChEBI" id="CHEBI:30616"/>
    </ligand>
</feature>
<evidence type="ECO:0000313" key="15">
    <source>
        <dbReference type="EMBL" id="KRH44239.1"/>
    </source>
</evidence>
<name>A0A0R0IZ08_SOYBN</name>
<keyword evidence="10" id="KW-1133">Transmembrane helix</keyword>
<dbReference type="InParanoid" id="A0A0R0IZ08"/>
<accession>A0A0R0IZ08</accession>
<dbReference type="Gene3D" id="3.30.200.20">
    <property type="entry name" value="Phosphorylase Kinase, domain 1"/>
    <property type="match status" value="1"/>
</dbReference>
<reference evidence="15 16" key="1">
    <citation type="journal article" date="2010" name="Nature">
        <title>Genome sequence of the palaeopolyploid soybean.</title>
        <authorList>
            <person name="Schmutz J."/>
            <person name="Cannon S.B."/>
            <person name="Schlueter J."/>
            <person name="Ma J."/>
            <person name="Mitros T."/>
            <person name="Nelson W."/>
            <person name="Hyten D.L."/>
            <person name="Song Q."/>
            <person name="Thelen J.J."/>
            <person name="Cheng J."/>
            <person name="Xu D."/>
            <person name="Hellsten U."/>
            <person name="May G.D."/>
            <person name="Yu Y."/>
            <person name="Sakurai T."/>
            <person name="Umezawa T."/>
            <person name="Bhattacharyya M.K."/>
            <person name="Sandhu D."/>
            <person name="Valliyodan B."/>
            <person name="Lindquist E."/>
            <person name="Peto M."/>
            <person name="Grant D."/>
            <person name="Shu S."/>
            <person name="Goodstein D."/>
            <person name="Barry K."/>
            <person name="Futrell-Griggs M."/>
            <person name="Abernathy B."/>
            <person name="Du J."/>
            <person name="Tian Z."/>
            <person name="Zhu L."/>
            <person name="Gill N."/>
            <person name="Joshi T."/>
            <person name="Libault M."/>
            <person name="Sethuraman A."/>
            <person name="Zhang X.-C."/>
            <person name="Shinozaki K."/>
            <person name="Nguyen H.T."/>
            <person name="Wing R.A."/>
            <person name="Cregan P."/>
            <person name="Specht J."/>
            <person name="Grimwood J."/>
            <person name="Rokhsar D."/>
            <person name="Stacey G."/>
            <person name="Shoemaker R.C."/>
            <person name="Jackson S.A."/>
        </authorList>
    </citation>
    <scope>NUCLEOTIDE SEQUENCE</scope>
    <source>
        <strain evidence="16">cv. Williams 82</strain>
        <tissue evidence="15">Callus</tissue>
    </source>
</reference>
<comment type="subcellular location">
    <subcellularLocation>
        <location evidence="1">Membrane</location>
    </subcellularLocation>
</comment>
<dbReference type="PANTHER" id="PTHR45631">
    <property type="entry name" value="OS07G0107800 PROTEIN-RELATED"/>
    <property type="match status" value="1"/>
</dbReference>
<organism evidence="15">
    <name type="scientific">Glycine max</name>
    <name type="common">Soybean</name>
    <name type="synonym">Glycine hispida</name>
    <dbReference type="NCBI Taxonomy" id="3847"/>
    <lineage>
        <taxon>Eukaryota</taxon>
        <taxon>Viridiplantae</taxon>
        <taxon>Streptophyta</taxon>
        <taxon>Embryophyta</taxon>
        <taxon>Tracheophyta</taxon>
        <taxon>Spermatophyta</taxon>
        <taxon>Magnoliopsida</taxon>
        <taxon>eudicotyledons</taxon>
        <taxon>Gunneridae</taxon>
        <taxon>Pentapetalae</taxon>
        <taxon>rosids</taxon>
        <taxon>fabids</taxon>
        <taxon>Fabales</taxon>
        <taxon>Fabaceae</taxon>
        <taxon>Papilionoideae</taxon>
        <taxon>50 kb inversion clade</taxon>
        <taxon>NPAAA clade</taxon>
        <taxon>indigoferoid/millettioid clade</taxon>
        <taxon>Phaseoleae</taxon>
        <taxon>Glycine</taxon>
        <taxon>Glycine subgen. Soja</taxon>
    </lineage>
</organism>